<dbReference type="STRING" id="1214573.A0A0G2IGL0"/>
<sequence length="500" mass="53487">MFGAKRKARKIRVAEDNEDQAEPVSATEEPINDAPDPSPSSVKFTRKPFKGSSLRKSININDDGDSGGLSGSTATSAAAEDDDDDAPAVVRPAISRSGSTKVKKKASSSRLSFGVTDPAGNGEGADSRQPITPKKSSSLSQRATENNALRSSLSSRQLPTRSFGPEAEETSYSREYLEELQSSTPNTPQNIASLRIHDDDAATGAGGEAMDLDPSELEGAVVVPQADLPVSTFGTTSHIPSAVEIREKKERRARLAVEGDAYKEDEDDGYISLAPKKKKDDTRLIAEDEDLGEGYDEFVEDARLELGKKGEKEAARRHRREMAELINAAEGGGSDGEDDGGDADSDAERTAAYEAAQTRAAMGGHHLVDEGRAAGGAGLVIPRMRALPELGESLARMRSLVQGVEEQAVAKRKRIEALEKERQEIVAREAEVQEVLNQAGVKYQSALGVKQDSVVDPLKLAAESPLRAATSAATIPPAERGLESFGTPSRRQEYDEEMAD</sequence>
<feature type="compositionally biased region" description="Polar residues" evidence="2">
    <location>
        <begin position="134"/>
        <end position="160"/>
    </location>
</feature>
<feature type="region of interest" description="Disordered" evidence="2">
    <location>
        <begin position="469"/>
        <end position="500"/>
    </location>
</feature>
<keyword evidence="1" id="KW-0175">Coiled coil</keyword>
<dbReference type="GO" id="GO:0000390">
    <property type="term" value="P:spliceosomal complex disassembly"/>
    <property type="evidence" value="ECO:0007669"/>
    <property type="project" value="InterPro"/>
</dbReference>
<dbReference type="EMBL" id="LCUC01000009">
    <property type="protein sequence ID" value="KKY39770.1"/>
    <property type="molecule type" value="Genomic_DNA"/>
</dbReference>
<proteinExistence type="predicted"/>
<name>A0A0G2IGL0_9PEZI</name>
<dbReference type="Proteomes" id="UP000034680">
    <property type="component" value="Unassembled WGS sequence"/>
</dbReference>
<feature type="compositionally biased region" description="Basic residues" evidence="2">
    <location>
        <begin position="1"/>
        <end position="11"/>
    </location>
</feature>
<keyword evidence="4" id="KW-1185">Reference proteome</keyword>
<feature type="compositionally biased region" description="Acidic residues" evidence="2">
    <location>
        <begin position="335"/>
        <end position="345"/>
    </location>
</feature>
<feature type="coiled-coil region" evidence="1">
    <location>
        <begin position="401"/>
        <end position="438"/>
    </location>
</feature>
<gene>
    <name evidence="3" type="ORF">UCDDA912_g00195</name>
</gene>
<feature type="region of interest" description="Disordered" evidence="2">
    <location>
        <begin position="324"/>
        <end position="351"/>
    </location>
</feature>
<reference evidence="3 4" key="2">
    <citation type="submission" date="2015-05" db="EMBL/GenBank/DDBJ databases">
        <authorList>
            <person name="Morales-Cruz A."/>
            <person name="Amrine K.C."/>
            <person name="Cantu D."/>
        </authorList>
    </citation>
    <scope>NUCLEOTIDE SEQUENCE [LARGE SCALE GENOMIC DNA]</scope>
    <source>
        <strain evidence="3">DA912</strain>
    </source>
</reference>
<organism evidence="3 4">
    <name type="scientific">Diaporthe ampelina</name>
    <dbReference type="NCBI Taxonomy" id="1214573"/>
    <lineage>
        <taxon>Eukaryota</taxon>
        <taxon>Fungi</taxon>
        <taxon>Dikarya</taxon>
        <taxon>Ascomycota</taxon>
        <taxon>Pezizomycotina</taxon>
        <taxon>Sordariomycetes</taxon>
        <taxon>Sordariomycetidae</taxon>
        <taxon>Diaporthales</taxon>
        <taxon>Diaporthaceae</taxon>
        <taxon>Diaporthe</taxon>
    </lineage>
</organism>
<protein>
    <recommendedName>
        <fullName evidence="5">Nineteen complex-related protein 2-domain-containing protein</fullName>
    </recommendedName>
</protein>
<dbReference type="AlphaFoldDB" id="A0A0G2IGL0"/>
<evidence type="ECO:0000256" key="2">
    <source>
        <dbReference type="SAM" id="MobiDB-lite"/>
    </source>
</evidence>
<accession>A0A0G2IGL0</accession>
<dbReference type="InterPro" id="IPR028211">
    <property type="entry name" value="Ntr2"/>
</dbReference>
<evidence type="ECO:0000256" key="1">
    <source>
        <dbReference type="SAM" id="Coils"/>
    </source>
</evidence>
<evidence type="ECO:0008006" key="5">
    <source>
        <dbReference type="Google" id="ProtNLM"/>
    </source>
</evidence>
<feature type="region of interest" description="Disordered" evidence="2">
    <location>
        <begin position="1"/>
        <end position="191"/>
    </location>
</feature>
<evidence type="ECO:0000313" key="3">
    <source>
        <dbReference type="EMBL" id="KKY39770.1"/>
    </source>
</evidence>
<dbReference type="Pfam" id="PF15458">
    <property type="entry name" value="NTR2"/>
    <property type="match status" value="1"/>
</dbReference>
<dbReference type="GO" id="GO:0071008">
    <property type="term" value="C:U2-type post-mRNA release spliceosomal complex"/>
    <property type="evidence" value="ECO:0007669"/>
    <property type="project" value="InterPro"/>
</dbReference>
<feature type="compositionally biased region" description="Polar residues" evidence="2">
    <location>
        <begin position="180"/>
        <end position="191"/>
    </location>
</feature>
<comment type="caution">
    <text evidence="3">The sequence shown here is derived from an EMBL/GenBank/DDBJ whole genome shotgun (WGS) entry which is preliminary data.</text>
</comment>
<reference evidence="3 4" key="1">
    <citation type="submission" date="2015-05" db="EMBL/GenBank/DDBJ databases">
        <title>Distinctive expansion of gene families associated with plant cell wall degradation and secondary metabolism in the genomes of grapevine trunk pathogens.</title>
        <authorList>
            <person name="Lawrence D.P."/>
            <person name="Travadon R."/>
            <person name="Rolshausen P.E."/>
            <person name="Baumgartner K."/>
        </authorList>
    </citation>
    <scope>NUCLEOTIDE SEQUENCE [LARGE SCALE GENOMIC DNA]</scope>
    <source>
        <strain evidence="3">DA912</strain>
    </source>
</reference>
<dbReference type="OrthoDB" id="429427at2759"/>
<evidence type="ECO:0000313" key="4">
    <source>
        <dbReference type="Proteomes" id="UP000034680"/>
    </source>
</evidence>